<accession>T0RN45</accession>
<feature type="region of interest" description="Disordered" evidence="1">
    <location>
        <begin position="148"/>
        <end position="197"/>
    </location>
</feature>
<dbReference type="GeneID" id="19949602"/>
<dbReference type="Proteomes" id="UP000030762">
    <property type="component" value="Unassembled WGS sequence"/>
</dbReference>
<dbReference type="eggNOG" id="ENOG502SB7D">
    <property type="taxonomic scope" value="Eukaryota"/>
</dbReference>
<feature type="compositionally biased region" description="Low complexity" evidence="1">
    <location>
        <begin position="156"/>
        <end position="178"/>
    </location>
</feature>
<gene>
    <name evidence="2" type="ORF">SDRG_08875</name>
</gene>
<sequence length="343" mass="37597">MLDEHQHTPARRTSSARDMAAMTLRPEIPRAASAAVLVAPNIHNEGPTDRLPTVESSYVVHDTVPVIPLPTIPLLSPRTYGTMALPVSGRSALVLSSCDSKVELAPVKLMRTPRSVRNEVTDGVILPLTTEQSPALTVESSTLLCESAASGDPVLSPRGSRTTPRESTTTPHTVSSSPRSRKISHHTPRKTPRFSDPNYYMSIHERLASTQSHDGDLVSALATPRPRYAPPMLTRSSTMPRLMDKDKAMHKLGVNEELLRLEKGMKKLGICDHDIQASLEIRRHCGVSFTSMQSKTETLLGFSEEQLRRIKAVKQLGTTEAEILDNYCQKLSTLGVSFATPPQ</sequence>
<organism evidence="2 3">
    <name type="scientific">Saprolegnia diclina (strain VS20)</name>
    <dbReference type="NCBI Taxonomy" id="1156394"/>
    <lineage>
        <taxon>Eukaryota</taxon>
        <taxon>Sar</taxon>
        <taxon>Stramenopiles</taxon>
        <taxon>Oomycota</taxon>
        <taxon>Saprolegniomycetes</taxon>
        <taxon>Saprolegniales</taxon>
        <taxon>Saprolegniaceae</taxon>
        <taxon>Saprolegnia</taxon>
    </lineage>
</organism>
<reference evidence="2 3" key="1">
    <citation type="submission" date="2012-04" db="EMBL/GenBank/DDBJ databases">
        <title>The Genome Sequence of Saprolegnia declina VS20.</title>
        <authorList>
            <consortium name="The Broad Institute Genome Sequencing Platform"/>
            <person name="Russ C."/>
            <person name="Nusbaum C."/>
            <person name="Tyler B."/>
            <person name="van West P."/>
            <person name="Dieguez-Uribeondo J."/>
            <person name="de Bruijn I."/>
            <person name="Tripathy S."/>
            <person name="Jiang R."/>
            <person name="Young S.K."/>
            <person name="Zeng Q."/>
            <person name="Gargeya S."/>
            <person name="Fitzgerald M."/>
            <person name="Haas B."/>
            <person name="Abouelleil A."/>
            <person name="Alvarado L."/>
            <person name="Arachchi H.M."/>
            <person name="Berlin A."/>
            <person name="Chapman S.B."/>
            <person name="Goldberg J."/>
            <person name="Griggs A."/>
            <person name="Gujja S."/>
            <person name="Hansen M."/>
            <person name="Howarth C."/>
            <person name="Imamovic A."/>
            <person name="Larimer J."/>
            <person name="McCowen C."/>
            <person name="Montmayeur A."/>
            <person name="Murphy C."/>
            <person name="Neiman D."/>
            <person name="Pearson M."/>
            <person name="Priest M."/>
            <person name="Roberts A."/>
            <person name="Saif S."/>
            <person name="Shea T."/>
            <person name="Sisk P."/>
            <person name="Sykes S."/>
            <person name="Wortman J."/>
            <person name="Nusbaum C."/>
            <person name="Birren B."/>
        </authorList>
    </citation>
    <scope>NUCLEOTIDE SEQUENCE [LARGE SCALE GENOMIC DNA]</scope>
    <source>
        <strain evidence="2 3">VS20</strain>
    </source>
</reference>
<evidence type="ECO:0000313" key="3">
    <source>
        <dbReference type="Proteomes" id="UP000030762"/>
    </source>
</evidence>
<name>T0RN45_SAPDV</name>
<protein>
    <submittedName>
        <fullName evidence="2">Uncharacterized protein</fullName>
    </submittedName>
</protein>
<dbReference type="RefSeq" id="XP_008612996.1">
    <property type="nucleotide sequence ID" value="XM_008614774.1"/>
</dbReference>
<feature type="compositionally biased region" description="Basic residues" evidence="1">
    <location>
        <begin position="179"/>
        <end position="192"/>
    </location>
</feature>
<evidence type="ECO:0000256" key="1">
    <source>
        <dbReference type="SAM" id="MobiDB-lite"/>
    </source>
</evidence>
<proteinExistence type="predicted"/>
<dbReference type="EMBL" id="JH767158">
    <property type="protein sequence ID" value="EQC33773.1"/>
    <property type="molecule type" value="Genomic_DNA"/>
</dbReference>
<dbReference type="AlphaFoldDB" id="T0RN45"/>
<keyword evidence="3" id="KW-1185">Reference proteome</keyword>
<evidence type="ECO:0000313" key="2">
    <source>
        <dbReference type="EMBL" id="EQC33773.1"/>
    </source>
</evidence>
<dbReference type="OrthoDB" id="196657at2759"/>
<dbReference type="VEuPathDB" id="FungiDB:SDRG_08875"/>
<dbReference type="InParanoid" id="T0RN45"/>